<keyword evidence="4 11" id="KW-1134">Transmembrane beta strand</keyword>
<dbReference type="OrthoDB" id="9796221at2"/>
<dbReference type="Gene3D" id="2.40.170.20">
    <property type="entry name" value="TonB-dependent receptor, beta-barrel domain"/>
    <property type="match status" value="1"/>
</dbReference>
<dbReference type="Pfam" id="PF00593">
    <property type="entry name" value="TonB_dep_Rec_b-barrel"/>
    <property type="match status" value="1"/>
</dbReference>
<dbReference type="InterPro" id="IPR000531">
    <property type="entry name" value="Beta-barrel_TonB"/>
</dbReference>
<evidence type="ECO:0000256" key="1">
    <source>
        <dbReference type="ARBA" id="ARBA00004571"/>
    </source>
</evidence>
<evidence type="ECO:0000256" key="2">
    <source>
        <dbReference type="ARBA" id="ARBA00009810"/>
    </source>
</evidence>
<evidence type="ECO:0000256" key="10">
    <source>
        <dbReference type="ARBA" id="ARBA00023237"/>
    </source>
</evidence>
<dbReference type="GO" id="GO:0015344">
    <property type="term" value="F:siderophore uptake transmembrane transporter activity"/>
    <property type="evidence" value="ECO:0007669"/>
    <property type="project" value="TreeGrafter"/>
</dbReference>
<evidence type="ECO:0000313" key="16">
    <source>
        <dbReference type="EMBL" id="AGF74305.1"/>
    </source>
</evidence>
<dbReference type="HOGENOM" id="CLU_008287_19_0_5"/>
<keyword evidence="6 13" id="KW-0732">Signal</keyword>
<reference evidence="16 17" key="1">
    <citation type="journal article" date="2013" name="PLoS Genet.">
        <title>A gene transfer agent and a dynamic repertoire of secretion systems hold the keys to the explosive radiation of the emerging pathogen Bartonella.</title>
        <authorList>
            <person name="Guy L."/>
            <person name="Nystedt B."/>
            <person name="Toft C."/>
            <person name="Zaremba-Niedzwiedzka K."/>
            <person name="Berglund E.C."/>
            <person name="Granberg F."/>
            <person name="Naslund K."/>
            <person name="Eriksson A.S."/>
            <person name="Andersson S.G."/>
        </authorList>
    </citation>
    <scope>NUCLEOTIDE SEQUENCE [LARGE SCALE GENOMIC DNA]</scope>
    <source>
        <strain evidence="16 17">Aust/NH1</strain>
    </source>
</reference>
<dbReference type="InterPro" id="IPR012910">
    <property type="entry name" value="Plug_dom"/>
</dbReference>
<dbReference type="PANTHER" id="PTHR30069:SF29">
    <property type="entry name" value="HEMOGLOBIN AND HEMOGLOBIN-HAPTOGLOBIN-BINDING PROTEIN 1-RELATED"/>
    <property type="match status" value="1"/>
</dbReference>
<dbReference type="InterPro" id="IPR036942">
    <property type="entry name" value="Beta-barrel_TonB_sf"/>
</dbReference>
<dbReference type="eggNOG" id="COG4771">
    <property type="taxonomic scope" value="Bacteria"/>
</dbReference>
<evidence type="ECO:0000256" key="13">
    <source>
        <dbReference type="SAM" id="SignalP"/>
    </source>
</evidence>
<evidence type="ECO:0000256" key="3">
    <source>
        <dbReference type="ARBA" id="ARBA00022448"/>
    </source>
</evidence>
<dbReference type="PANTHER" id="PTHR30069">
    <property type="entry name" value="TONB-DEPENDENT OUTER MEMBRANE RECEPTOR"/>
    <property type="match status" value="1"/>
</dbReference>
<dbReference type="EMBL" id="CP003123">
    <property type="protein sequence ID" value="AGF74305.1"/>
    <property type="molecule type" value="Genomic_DNA"/>
</dbReference>
<dbReference type="CDD" id="cd01347">
    <property type="entry name" value="ligand_gated_channel"/>
    <property type="match status" value="1"/>
</dbReference>
<proteinExistence type="inferred from homology"/>
<keyword evidence="9 16" id="KW-0675">Receptor</keyword>
<evidence type="ECO:0000256" key="9">
    <source>
        <dbReference type="ARBA" id="ARBA00023170"/>
    </source>
</evidence>
<keyword evidence="10 11" id="KW-0998">Cell outer membrane</keyword>
<dbReference type="SUPFAM" id="SSF56935">
    <property type="entry name" value="Porins"/>
    <property type="match status" value="1"/>
</dbReference>
<dbReference type="PROSITE" id="PS52016">
    <property type="entry name" value="TONB_DEPENDENT_REC_3"/>
    <property type="match status" value="1"/>
</dbReference>
<evidence type="ECO:0000256" key="5">
    <source>
        <dbReference type="ARBA" id="ARBA00022692"/>
    </source>
</evidence>
<dbReference type="Gene3D" id="2.170.130.10">
    <property type="entry name" value="TonB-dependent receptor, plug domain"/>
    <property type="match status" value="1"/>
</dbReference>
<sequence>MQIRRKNICKSCVALSTLLICTPSLVFAQNNSERISVDIFAQSDDKNVITELKPIVIERSETAGASDAAAILTDRETAKNFAQKQVDDVHDISRLNSSITYNSDNDSLVIRGLDANRILTTIDGVILPWFNDGARGVKGGNLMFDFNALSTLDVIRGSDSSLYGSGALGAVIALRTLNPEDLLTEGKRQNSLVKGGYHTVDDSWHIDQVFAMSAGQTLLLFQGSRAGGHQRKNMGTIDGYGNERTRENPADFSQDNFLFKAHQYFGSDHRFGFTVERFAYNKDIHSLNASSATYLPGSVYNEKNKHRERFSLSYDYNGGGDAIFDRFHGQLHWQKWRNNQILEGYRVRQPEGDYKRDNLVRDINYGLSAEGLKHVDTGNVNHAFKFAVNVLESKFHQYSYGKDNCHLKENARGCAFLHTNQSDAPDTNSRNFGLAFEDEISFPGKPFRVTPGIRYDWYKHDPKKTPSYKKIVSTGEHPPVNSGTHFSPKLRIEWDVNDQTVLYAQWAQAFRAPSVSELYLTYINPSFYYMAGDANLKPETSNGYDIGVKYKNANFGGSVSAFNNQYKNFIDIIDLGPSQEFKYARRHYANRTSVRISGIEAKAFWTFGNGFHSNFSLVYAQGKDLDKNEYLSSVPPLKTVIGLGYSREAWGADVIFTSVTKFNKVENKSSYGEIPNYNLIDVLGWWKPFGEKGPIIRAGIYNLLNKKYWNATDLPSESPSGVAPPPKDYFSQPGRNFKISFVQKF</sequence>
<dbReference type="GO" id="GO:0015232">
    <property type="term" value="F:heme transmembrane transporter activity"/>
    <property type="evidence" value="ECO:0007669"/>
    <property type="project" value="InterPro"/>
</dbReference>
<dbReference type="Proteomes" id="UP000011729">
    <property type="component" value="Chromosome"/>
</dbReference>
<feature type="domain" description="TonB-dependent receptor-like beta-barrel" evidence="14">
    <location>
        <begin position="254"/>
        <end position="703"/>
    </location>
</feature>
<comment type="similarity">
    <text evidence="2 11 12">Belongs to the TonB-dependent receptor family.</text>
</comment>
<dbReference type="InterPro" id="IPR011276">
    <property type="entry name" value="TonB_haem/Hb_rcpt"/>
</dbReference>
<dbReference type="InterPro" id="IPR039426">
    <property type="entry name" value="TonB-dep_rcpt-like"/>
</dbReference>
<dbReference type="InterPro" id="IPR037066">
    <property type="entry name" value="Plug_dom_sf"/>
</dbReference>
<gene>
    <name evidence="16" type="primary">hmuR</name>
    <name evidence="16" type="ordered locus">BAnh1_04240</name>
</gene>
<keyword evidence="3 11" id="KW-0813">Transport</keyword>
<dbReference type="NCBIfam" id="TIGR01785">
    <property type="entry name" value="TonB-hemin"/>
    <property type="match status" value="1"/>
</dbReference>
<keyword evidence="5 11" id="KW-0812">Transmembrane</keyword>
<evidence type="ECO:0000256" key="11">
    <source>
        <dbReference type="PROSITE-ProRule" id="PRU01360"/>
    </source>
</evidence>
<evidence type="ECO:0000256" key="12">
    <source>
        <dbReference type="RuleBase" id="RU003357"/>
    </source>
</evidence>
<comment type="subcellular location">
    <subcellularLocation>
        <location evidence="1 11">Cell outer membrane</location>
        <topology evidence="1 11">Multi-pass membrane protein</topology>
    </subcellularLocation>
</comment>
<dbReference type="STRING" id="1094489.BAnh1_04240"/>
<dbReference type="AlphaFoldDB" id="M1P3A0"/>
<accession>M1P3A0</accession>
<organism evidence="16 17">
    <name type="scientific">Bartonella australis (strain Aust/NH1)</name>
    <dbReference type="NCBI Taxonomy" id="1094489"/>
    <lineage>
        <taxon>Bacteria</taxon>
        <taxon>Pseudomonadati</taxon>
        <taxon>Pseudomonadota</taxon>
        <taxon>Alphaproteobacteria</taxon>
        <taxon>Hyphomicrobiales</taxon>
        <taxon>Bartonellaceae</taxon>
        <taxon>Bartonella</taxon>
    </lineage>
</organism>
<keyword evidence="7 12" id="KW-0798">TonB box</keyword>
<dbReference type="InterPro" id="IPR010949">
    <property type="entry name" value="TonB_Hb/transfer/lactofer_rcpt"/>
</dbReference>
<dbReference type="KEGG" id="baus:BAnh1_04240"/>
<dbReference type="GO" id="GO:0044718">
    <property type="term" value="P:siderophore transmembrane transport"/>
    <property type="evidence" value="ECO:0007669"/>
    <property type="project" value="TreeGrafter"/>
</dbReference>
<protein>
    <submittedName>
        <fullName evidence="16">Outer membrane hemin receptor</fullName>
    </submittedName>
</protein>
<evidence type="ECO:0000259" key="15">
    <source>
        <dbReference type="Pfam" id="PF07715"/>
    </source>
</evidence>
<feature type="chain" id="PRO_5004016210" evidence="13">
    <location>
        <begin position="29"/>
        <end position="745"/>
    </location>
</feature>
<dbReference type="RefSeq" id="WP_015397813.1">
    <property type="nucleotide sequence ID" value="NC_020300.1"/>
</dbReference>
<keyword evidence="8 11" id="KW-0472">Membrane</keyword>
<keyword evidence="17" id="KW-1185">Reference proteome</keyword>
<feature type="signal peptide" evidence="13">
    <location>
        <begin position="1"/>
        <end position="28"/>
    </location>
</feature>
<evidence type="ECO:0000313" key="17">
    <source>
        <dbReference type="Proteomes" id="UP000011729"/>
    </source>
</evidence>
<dbReference type="NCBIfam" id="TIGR01786">
    <property type="entry name" value="TonB-hemlactrns"/>
    <property type="match status" value="1"/>
</dbReference>
<dbReference type="GO" id="GO:0009279">
    <property type="term" value="C:cell outer membrane"/>
    <property type="evidence" value="ECO:0007669"/>
    <property type="project" value="UniProtKB-SubCell"/>
</dbReference>
<name>M1P3A0_BARAA</name>
<dbReference type="Pfam" id="PF07715">
    <property type="entry name" value="Plug"/>
    <property type="match status" value="1"/>
</dbReference>
<evidence type="ECO:0000256" key="7">
    <source>
        <dbReference type="ARBA" id="ARBA00023077"/>
    </source>
</evidence>
<evidence type="ECO:0000256" key="6">
    <source>
        <dbReference type="ARBA" id="ARBA00022729"/>
    </source>
</evidence>
<evidence type="ECO:0000256" key="4">
    <source>
        <dbReference type="ARBA" id="ARBA00022452"/>
    </source>
</evidence>
<evidence type="ECO:0000259" key="14">
    <source>
        <dbReference type="Pfam" id="PF00593"/>
    </source>
</evidence>
<feature type="domain" description="TonB-dependent receptor plug" evidence="15">
    <location>
        <begin position="77"/>
        <end position="171"/>
    </location>
</feature>
<dbReference type="PATRIC" id="fig|1094489.3.peg.528"/>
<evidence type="ECO:0000256" key="8">
    <source>
        <dbReference type="ARBA" id="ARBA00023136"/>
    </source>
</evidence>